<dbReference type="GO" id="GO:0050661">
    <property type="term" value="F:NADP binding"/>
    <property type="evidence" value="ECO:0007669"/>
    <property type="project" value="TreeGrafter"/>
</dbReference>
<dbReference type="PROSITE" id="PS51379">
    <property type="entry name" value="4FE4S_FER_2"/>
    <property type="match status" value="1"/>
</dbReference>
<dbReference type="SUPFAM" id="SSF54862">
    <property type="entry name" value="4Fe-4S ferredoxins"/>
    <property type="match status" value="1"/>
</dbReference>
<dbReference type="FunFam" id="3.20.20.70:FF:000027">
    <property type="entry name" value="Dihydropyrimidine dehydrogenase [NADP(+)]"/>
    <property type="match status" value="1"/>
</dbReference>
<dbReference type="EC" id="1.3.1.1" evidence="24"/>
<comment type="function">
    <text evidence="22">Involved in pyrimidine base degradation. Catalyzes physiologically the reduction of uracil to 5,6-dihydrouracil (DHU) by using NADH as a specific cosubstrate. It also catalyzes the reverse reaction and the reduction of thymine to 5,6-dihydrothymine (DHT).</text>
</comment>
<keyword evidence="10" id="KW-0479">Metal-binding</keyword>
<comment type="subunit">
    <text evidence="23">Heterotetramer of 2 PreA and 2 PreT subunits.</text>
</comment>
<evidence type="ECO:0000256" key="23">
    <source>
        <dbReference type="ARBA" id="ARBA00049714"/>
    </source>
</evidence>
<evidence type="ECO:0000313" key="26">
    <source>
        <dbReference type="EMBL" id="ATW23855.1"/>
    </source>
</evidence>
<dbReference type="Proteomes" id="UP000323521">
    <property type="component" value="Chromosome"/>
</dbReference>
<dbReference type="Gene3D" id="3.30.70.20">
    <property type="match status" value="1"/>
</dbReference>
<accession>A0A3G1KP07</accession>
<dbReference type="GO" id="GO:0004589">
    <property type="term" value="F:dihydroorotate dehydrogenase (NAD+) activity"/>
    <property type="evidence" value="ECO:0007669"/>
    <property type="project" value="UniProtKB-EC"/>
</dbReference>
<dbReference type="EC" id="1.3.1.14" evidence="6"/>
<dbReference type="Pfam" id="PF14697">
    <property type="entry name" value="Fer4_21"/>
    <property type="match status" value="1"/>
</dbReference>
<dbReference type="InterPro" id="IPR017896">
    <property type="entry name" value="4Fe4S_Fe-S-bd"/>
</dbReference>
<dbReference type="RefSeq" id="WP_148133020.1">
    <property type="nucleotide sequence ID" value="NZ_CP017634.1"/>
</dbReference>
<evidence type="ECO:0000256" key="18">
    <source>
        <dbReference type="ARBA" id="ARBA00032722"/>
    </source>
</evidence>
<sequence>MKIPGNVDLTIDFCGLKLPNPFILASAPPTAGASRIKRAFALGWGGAVTKTIPPDSMEITDVSPRLKALRNDNGSIYGMENIELLSPKPISLWLDEIRDIKQCFPQNLLIASFMAEVRKERWQNMAMSLQKAGADALELNFSCPHGMPEKGLGSAIGQDEELISLITSWVKSVASVPVIVKLSPNVTDIGLMALAAEKGGADGLAAINTVQCLAGIDLDTFEPQPSVNGVTTFGGLSGPAVKPIGLRCVAQIAQRSRLPISGIGGIRSWKEAVEYILVGASNVQMCTEVMLNGYGIIKGLTEGLTQYLKSKGIDKVDQLRAKALSKLVNHGSLNRSYRVWPDLNKGTCNACGRCVVACRDAGSNALQITDSKLTLDIEACDGCSLCINICPSLKQSDPRGRCN</sequence>
<evidence type="ECO:0000256" key="21">
    <source>
        <dbReference type="ARBA" id="ARBA00048996"/>
    </source>
</evidence>
<dbReference type="PANTHER" id="PTHR43073:SF2">
    <property type="entry name" value="DIHYDROPYRIMIDINE DEHYDROGENASE [NADP(+)]"/>
    <property type="match status" value="1"/>
</dbReference>
<keyword evidence="8" id="KW-0285">Flavoprotein</keyword>
<dbReference type="KEGG" id="fwa:DCMF_02720"/>
<evidence type="ECO:0000256" key="16">
    <source>
        <dbReference type="ARBA" id="ARBA00030119"/>
    </source>
</evidence>
<comment type="similarity">
    <text evidence="5">Belongs to the dihydropyrimidine dehydrogenase family.</text>
</comment>
<keyword evidence="14" id="KW-0520">NAD</keyword>
<evidence type="ECO:0000256" key="15">
    <source>
        <dbReference type="ARBA" id="ARBA00029718"/>
    </source>
</evidence>
<evidence type="ECO:0000256" key="20">
    <source>
        <dbReference type="ARBA" id="ARBA00048792"/>
    </source>
</evidence>
<dbReference type="Pfam" id="PF01180">
    <property type="entry name" value="DHO_dh"/>
    <property type="match status" value="1"/>
</dbReference>
<dbReference type="GO" id="GO:0002058">
    <property type="term" value="F:uracil binding"/>
    <property type="evidence" value="ECO:0007669"/>
    <property type="project" value="TreeGrafter"/>
</dbReference>
<comment type="catalytic activity">
    <reaction evidence="20">
        <text>5,6-dihydrouracil + NAD(+) = uracil + NADH + H(+)</text>
        <dbReference type="Rhea" id="RHEA:20189"/>
        <dbReference type="ChEBI" id="CHEBI:15378"/>
        <dbReference type="ChEBI" id="CHEBI:15901"/>
        <dbReference type="ChEBI" id="CHEBI:17568"/>
        <dbReference type="ChEBI" id="CHEBI:57540"/>
        <dbReference type="ChEBI" id="CHEBI:57945"/>
        <dbReference type="EC" id="1.3.1.1"/>
    </reaction>
</comment>
<evidence type="ECO:0000256" key="5">
    <source>
        <dbReference type="ARBA" id="ARBA00010804"/>
    </source>
</evidence>
<evidence type="ECO:0000256" key="6">
    <source>
        <dbReference type="ARBA" id="ARBA00012061"/>
    </source>
</evidence>
<evidence type="ECO:0000313" key="27">
    <source>
        <dbReference type="Proteomes" id="UP000323521"/>
    </source>
</evidence>
<dbReference type="GO" id="GO:0005737">
    <property type="term" value="C:cytoplasm"/>
    <property type="evidence" value="ECO:0007669"/>
    <property type="project" value="InterPro"/>
</dbReference>
<name>A0A3G1KP07_FORW1</name>
<evidence type="ECO:0000256" key="12">
    <source>
        <dbReference type="ARBA" id="ARBA00023004"/>
    </source>
</evidence>
<comment type="similarity">
    <text evidence="4">Belongs to the dihydroorotate dehydrogenase family. Type 1 subfamily.</text>
</comment>
<dbReference type="PANTHER" id="PTHR43073">
    <property type="entry name" value="DIHYDROPYRIMIDINE DEHYDROGENASE [NADP(+)]"/>
    <property type="match status" value="1"/>
</dbReference>
<organism evidence="26 27">
    <name type="scientific">Formimonas warabiya</name>
    <dbReference type="NCBI Taxonomy" id="1761012"/>
    <lineage>
        <taxon>Bacteria</taxon>
        <taxon>Bacillati</taxon>
        <taxon>Bacillota</taxon>
        <taxon>Clostridia</taxon>
        <taxon>Eubacteriales</taxon>
        <taxon>Peptococcaceae</taxon>
        <taxon>Candidatus Formimonas</taxon>
    </lineage>
</organism>
<evidence type="ECO:0000256" key="17">
    <source>
        <dbReference type="ARBA" id="ARBA00032046"/>
    </source>
</evidence>
<evidence type="ECO:0000256" key="13">
    <source>
        <dbReference type="ARBA" id="ARBA00023014"/>
    </source>
</evidence>
<dbReference type="PROSITE" id="PS00198">
    <property type="entry name" value="4FE4S_FER_1"/>
    <property type="match status" value="1"/>
</dbReference>
<evidence type="ECO:0000256" key="2">
    <source>
        <dbReference type="ARBA" id="ARBA00003616"/>
    </source>
</evidence>
<evidence type="ECO:0000256" key="4">
    <source>
        <dbReference type="ARBA" id="ARBA00008008"/>
    </source>
</evidence>
<evidence type="ECO:0000256" key="22">
    <source>
        <dbReference type="ARBA" id="ARBA00049578"/>
    </source>
</evidence>
<dbReference type="Gene3D" id="3.20.20.70">
    <property type="entry name" value="Aldolase class I"/>
    <property type="match status" value="1"/>
</dbReference>
<evidence type="ECO:0000256" key="9">
    <source>
        <dbReference type="ARBA" id="ARBA00022643"/>
    </source>
</evidence>
<dbReference type="GO" id="GO:0006210">
    <property type="term" value="P:thymine catabolic process"/>
    <property type="evidence" value="ECO:0007669"/>
    <property type="project" value="TreeGrafter"/>
</dbReference>
<comment type="cofactor">
    <cofactor evidence="1">
        <name>FMN</name>
        <dbReference type="ChEBI" id="CHEBI:58210"/>
    </cofactor>
</comment>
<evidence type="ECO:0000256" key="1">
    <source>
        <dbReference type="ARBA" id="ARBA00001917"/>
    </source>
</evidence>
<comment type="function">
    <text evidence="2">Catalyzes the conversion of dihydroorotate to orotate with NAD(+) as electron acceptor.</text>
</comment>
<comment type="catalytic activity">
    <reaction evidence="19">
        <text>5,6-dihydrothymine + NAD(+) = thymine + NADH + H(+)</text>
        <dbReference type="Rhea" id="RHEA:28791"/>
        <dbReference type="ChEBI" id="CHEBI:15378"/>
        <dbReference type="ChEBI" id="CHEBI:17821"/>
        <dbReference type="ChEBI" id="CHEBI:27468"/>
        <dbReference type="ChEBI" id="CHEBI:57540"/>
        <dbReference type="ChEBI" id="CHEBI:57945"/>
        <dbReference type="EC" id="1.3.1.1"/>
    </reaction>
</comment>
<evidence type="ECO:0000256" key="10">
    <source>
        <dbReference type="ARBA" id="ARBA00022723"/>
    </source>
</evidence>
<dbReference type="GO" id="GO:0004159">
    <property type="term" value="F:dihydropyrimidine dehydrogenase (NAD+) activity"/>
    <property type="evidence" value="ECO:0007669"/>
    <property type="project" value="UniProtKB-EC"/>
</dbReference>
<keyword evidence="9" id="KW-0288">FMN</keyword>
<dbReference type="SUPFAM" id="SSF51395">
    <property type="entry name" value="FMN-linked oxidoreductases"/>
    <property type="match status" value="1"/>
</dbReference>
<feature type="domain" description="4Fe-4S ferredoxin-type" evidence="25">
    <location>
        <begin position="371"/>
        <end position="401"/>
    </location>
</feature>
<dbReference type="AlphaFoldDB" id="A0A3G1KP07"/>
<comment type="pathway">
    <text evidence="3">Pyrimidine metabolism; UMP biosynthesis via de novo pathway; orotate from (S)-dihydroorotate (NAD(+) route): step 1/1.</text>
</comment>
<protein>
    <recommendedName>
        <fullName evidence="7">Dihydroorotate dehydrogenase B (NAD(+)), catalytic subunit</fullName>
        <ecNumber evidence="24">1.3.1.1</ecNumber>
        <ecNumber evidence="6">1.3.1.14</ecNumber>
    </recommendedName>
    <alternativeName>
        <fullName evidence="15">Dihydroorotate oxidase B</fullName>
    </alternativeName>
    <alternativeName>
        <fullName evidence="18">Dihydrothymine dehydrogenase</fullName>
    </alternativeName>
    <alternativeName>
        <fullName evidence="16">Dihydrouracil dehydrogenase</fullName>
    </alternativeName>
    <alternativeName>
        <fullName evidence="17">Orotate reductase (NADH)</fullName>
    </alternativeName>
</protein>
<evidence type="ECO:0000256" key="3">
    <source>
        <dbReference type="ARBA" id="ARBA00004715"/>
    </source>
</evidence>
<keyword evidence="27" id="KW-1185">Reference proteome</keyword>
<dbReference type="InterPro" id="IPR005720">
    <property type="entry name" value="Dihydroorotate_DH_cat"/>
</dbReference>
<keyword evidence="12" id="KW-0408">Iron</keyword>
<proteinExistence type="inferred from homology"/>
<dbReference type="InterPro" id="IPR017900">
    <property type="entry name" value="4Fe4S_Fe_S_CS"/>
</dbReference>
<evidence type="ECO:0000259" key="25">
    <source>
        <dbReference type="PROSITE" id="PS51379"/>
    </source>
</evidence>
<keyword evidence="11" id="KW-0560">Oxidoreductase</keyword>
<dbReference type="GO" id="GO:0006212">
    <property type="term" value="P:uracil catabolic process"/>
    <property type="evidence" value="ECO:0007669"/>
    <property type="project" value="TreeGrafter"/>
</dbReference>
<reference evidence="26 27" key="1">
    <citation type="submission" date="2016-10" db="EMBL/GenBank/DDBJ databases">
        <title>Complete Genome Sequence of Peptococcaceae strain DCMF.</title>
        <authorList>
            <person name="Edwards R.J."/>
            <person name="Holland S.I."/>
            <person name="Deshpande N.P."/>
            <person name="Wong Y.K."/>
            <person name="Ertan H."/>
            <person name="Manefield M."/>
            <person name="Russell T.L."/>
            <person name="Lee M.J."/>
        </authorList>
    </citation>
    <scope>NUCLEOTIDE SEQUENCE [LARGE SCALE GENOMIC DNA]</scope>
    <source>
        <strain evidence="26 27">DCMF</strain>
    </source>
</reference>
<dbReference type="NCBIfam" id="NF006183">
    <property type="entry name" value="PRK08318.1"/>
    <property type="match status" value="1"/>
</dbReference>
<evidence type="ECO:0000256" key="19">
    <source>
        <dbReference type="ARBA" id="ARBA00047685"/>
    </source>
</evidence>
<evidence type="ECO:0000256" key="24">
    <source>
        <dbReference type="ARBA" id="ARBA00049728"/>
    </source>
</evidence>
<evidence type="ECO:0000256" key="7">
    <source>
        <dbReference type="ARBA" id="ARBA00018101"/>
    </source>
</evidence>
<evidence type="ECO:0000256" key="8">
    <source>
        <dbReference type="ARBA" id="ARBA00022630"/>
    </source>
</evidence>
<dbReference type="GO" id="GO:0046872">
    <property type="term" value="F:metal ion binding"/>
    <property type="evidence" value="ECO:0007669"/>
    <property type="project" value="UniProtKB-KW"/>
</dbReference>
<dbReference type="GO" id="GO:0051536">
    <property type="term" value="F:iron-sulfur cluster binding"/>
    <property type="evidence" value="ECO:0007669"/>
    <property type="project" value="UniProtKB-KW"/>
</dbReference>
<dbReference type="InterPro" id="IPR013785">
    <property type="entry name" value="Aldolase_TIM"/>
</dbReference>
<evidence type="ECO:0000256" key="14">
    <source>
        <dbReference type="ARBA" id="ARBA00023027"/>
    </source>
</evidence>
<gene>
    <name evidence="26" type="ORF">DCMF_02720</name>
</gene>
<keyword evidence="13" id="KW-0411">Iron-sulfur</keyword>
<evidence type="ECO:0000256" key="11">
    <source>
        <dbReference type="ARBA" id="ARBA00023002"/>
    </source>
</evidence>
<dbReference type="EMBL" id="CP017634">
    <property type="protein sequence ID" value="ATW23855.1"/>
    <property type="molecule type" value="Genomic_DNA"/>
</dbReference>
<comment type="catalytic activity">
    <reaction evidence="21">
        <text>(S)-dihydroorotate + NAD(+) = orotate + NADH + H(+)</text>
        <dbReference type="Rhea" id="RHEA:13513"/>
        <dbReference type="ChEBI" id="CHEBI:15378"/>
        <dbReference type="ChEBI" id="CHEBI:30839"/>
        <dbReference type="ChEBI" id="CHEBI:30864"/>
        <dbReference type="ChEBI" id="CHEBI:57540"/>
        <dbReference type="ChEBI" id="CHEBI:57945"/>
        <dbReference type="EC" id="1.3.1.14"/>
    </reaction>
</comment>
<dbReference type="OrthoDB" id="9794954at2"/>